<keyword evidence="2" id="KW-1185">Reference proteome</keyword>
<accession>A0AAD9DB33</accession>
<name>A0AAD9DB33_9STRA</name>
<dbReference type="Proteomes" id="UP001224775">
    <property type="component" value="Unassembled WGS sequence"/>
</dbReference>
<evidence type="ECO:0000313" key="1">
    <source>
        <dbReference type="EMBL" id="KAK1740966.1"/>
    </source>
</evidence>
<dbReference type="EMBL" id="JATAAI010000014">
    <property type="protein sequence ID" value="KAK1740966.1"/>
    <property type="molecule type" value="Genomic_DNA"/>
</dbReference>
<evidence type="ECO:0000313" key="2">
    <source>
        <dbReference type="Proteomes" id="UP001224775"/>
    </source>
</evidence>
<proteinExistence type="predicted"/>
<reference evidence="1" key="1">
    <citation type="submission" date="2023-06" db="EMBL/GenBank/DDBJ databases">
        <title>Survivors Of The Sea: Transcriptome response of Skeletonema marinoi to long-term dormancy.</title>
        <authorList>
            <person name="Pinder M.I.M."/>
            <person name="Kourtchenko O."/>
            <person name="Robertson E.K."/>
            <person name="Larsson T."/>
            <person name="Maumus F."/>
            <person name="Osuna-Cruz C.M."/>
            <person name="Vancaester E."/>
            <person name="Stenow R."/>
            <person name="Vandepoele K."/>
            <person name="Ploug H."/>
            <person name="Bruchert V."/>
            <person name="Godhe A."/>
            <person name="Topel M."/>
        </authorList>
    </citation>
    <scope>NUCLEOTIDE SEQUENCE</scope>
    <source>
        <strain evidence="1">R05AC</strain>
    </source>
</reference>
<sequence>MLRTVAYRTKNTVATAMPLTSLLTKLQDASTTVLFGNDGGTDKTSFYDLVDKDMQGTKSRWRHSRVMFSV</sequence>
<dbReference type="AlphaFoldDB" id="A0AAD9DB33"/>
<gene>
    <name evidence="1" type="ORF">QTG54_008218</name>
</gene>
<dbReference type="EC" id="1.11.1.9" evidence="1"/>
<dbReference type="GO" id="GO:0004602">
    <property type="term" value="F:glutathione peroxidase activity"/>
    <property type="evidence" value="ECO:0007669"/>
    <property type="project" value="UniProtKB-EC"/>
</dbReference>
<comment type="caution">
    <text evidence="1">The sequence shown here is derived from an EMBL/GenBank/DDBJ whole genome shotgun (WGS) entry which is preliminary data.</text>
</comment>
<organism evidence="1 2">
    <name type="scientific">Skeletonema marinoi</name>
    <dbReference type="NCBI Taxonomy" id="267567"/>
    <lineage>
        <taxon>Eukaryota</taxon>
        <taxon>Sar</taxon>
        <taxon>Stramenopiles</taxon>
        <taxon>Ochrophyta</taxon>
        <taxon>Bacillariophyta</taxon>
        <taxon>Coscinodiscophyceae</taxon>
        <taxon>Thalassiosirophycidae</taxon>
        <taxon>Thalassiosirales</taxon>
        <taxon>Skeletonemataceae</taxon>
        <taxon>Skeletonema</taxon>
        <taxon>Skeletonema marinoi-dohrnii complex</taxon>
    </lineage>
</organism>
<protein>
    <submittedName>
        <fullName evidence="1">Glutathione peroxidase</fullName>
        <ecNumber evidence="1">1.11.1.9</ecNumber>
    </submittedName>
</protein>
<keyword evidence="1" id="KW-0575">Peroxidase</keyword>
<keyword evidence="1" id="KW-0560">Oxidoreductase</keyword>